<name>X0SBD6_9ZZZZ</name>
<sequence length="33" mass="4114">LRFFMFEVFEHSYFEFVSDLDIRVSYLLFLMTA</sequence>
<gene>
    <name evidence="1" type="ORF">S01H1_13746</name>
</gene>
<protein>
    <submittedName>
        <fullName evidence="1">Uncharacterized protein</fullName>
    </submittedName>
</protein>
<organism evidence="1">
    <name type="scientific">marine sediment metagenome</name>
    <dbReference type="NCBI Taxonomy" id="412755"/>
    <lineage>
        <taxon>unclassified sequences</taxon>
        <taxon>metagenomes</taxon>
        <taxon>ecological metagenomes</taxon>
    </lineage>
</organism>
<dbReference type="EMBL" id="BARS01007105">
    <property type="protein sequence ID" value="GAF78373.1"/>
    <property type="molecule type" value="Genomic_DNA"/>
</dbReference>
<evidence type="ECO:0000313" key="1">
    <source>
        <dbReference type="EMBL" id="GAF78373.1"/>
    </source>
</evidence>
<proteinExistence type="predicted"/>
<reference evidence="1" key="1">
    <citation type="journal article" date="2014" name="Front. Microbiol.">
        <title>High frequency of phylogenetically diverse reductive dehalogenase-homologous genes in deep subseafloor sedimentary metagenomes.</title>
        <authorList>
            <person name="Kawai M."/>
            <person name="Futagami T."/>
            <person name="Toyoda A."/>
            <person name="Takaki Y."/>
            <person name="Nishi S."/>
            <person name="Hori S."/>
            <person name="Arai W."/>
            <person name="Tsubouchi T."/>
            <person name="Morono Y."/>
            <person name="Uchiyama I."/>
            <person name="Ito T."/>
            <person name="Fujiyama A."/>
            <person name="Inagaki F."/>
            <person name="Takami H."/>
        </authorList>
    </citation>
    <scope>NUCLEOTIDE SEQUENCE</scope>
    <source>
        <strain evidence="1">Expedition CK06-06</strain>
    </source>
</reference>
<accession>X0SBD6</accession>
<comment type="caution">
    <text evidence="1">The sequence shown here is derived from an EMBL/GenBank/DDBJ whole genome shotgun (WGS) entry which is preliminary data.</text>
</comment>
<feature type="non-terminal residue" evidence="1">
    <location>
        <position position="1"/>
    </location>
</feature>
<dbReference type="AlphaFoldDB" id="X0SBD6"/>